<accession>A0A1M4V4S6</accession>
<dbReference type="InterPro" id="IPR028992">
    <property type="entry name" value="Hedgehog/Intein_dom"/>
</dbReference>
<evidence type="ECO:0000259" key="1">
    <source>
        <dbReference type="SMART" id="SM00306"/>
    </source>
</evidence>
<name>A0A1M4V4S6_LOKAT</name>
<sequence length="333" mass="36353">MPPRAPKSQSVHVLPADALRVTDGVAFGEPMTFADELVLDDVYELTAPTRPLVLALEPQADAGQFRVAPGGQTGMPGSDVFLDCCITLMAIDGKTYEALILVEVVSGGVEGVHLLPLANLAPNQPYRLVGVDRQIATIRFAEMASVSFTRGTRITMASGAQVAIEDVRVGDRVLTRDDGPQVVRWVGHTTLRAVGDFAPVVIAKGALHNANDLILSPDHRLFVYQRQDRLGAGRHEVLVKVRHLINGDTVYQQDGGFVDYFQLLFDQHQIIYAEGIAAESLLIDPRTRSALPDHLDESVRRGHGHRHHLDYEVRESLLSIGDAVALLRRASSN</sequence>
<evidence type="ECO:0000313" key="3">
    <source>
        <dbReference type="Proteomes" id="UP000183987"/>
    </source>
</evidence>
<dbReference type="SUPFAM" id="SSF51294">
    <property type="entry name" value="Hedgehog/intein (Hint) domain"/>
    <property type="match status" value="1"/>
</dbReference>
<gene>
    <name evidence="2" type="ORF">SAMN05444339_101945</name>
</gene>
<keyword evidence="3" id="KW-1185">Reference proteome</keyword>
<dbReference type="CDD" id="cd00081">
    <property type="entry name" value="Hint"/>
    <property type="match status" value="1"/>
</dbReference>
<organism evidence="2 3">
    <name type="scientific">Loktanella atrilutea</name>
    <dbReference type="NCBI Taxonomy" id="366533"/>
    <lineage>
        <taxon>Bacteria</taxon>
        <taxon>Pseudomonadati</taxon>
        <taxon>Pseudomonadota</taxon>
        <taxon>Alphaproteobacteria</taxon>
        <taxon>Rhodobacterales</taxon>
        <taxon>Roseobacteraceae</taxon>
        <taxon>Loktanella</taxon>
    </lineage>
</organism>
<dbReference type="AlphaFoldDB" id="A0A1M4V4S6"/>
<dbReference type="SMART" id="SM00306">
    <property type="entry name" value="HintN"/>
    <property type="match status" value="1"/>
</dbReference>
<evidence type="ECO:0000313" key="2">
    <source>
        <dbReference type="EMBL" id="SHE63883.1"/>
    </source>
</evidence>
<dbReference type="InterPro" id="IPR036844">
    <property type="entry name" value="Hint_dom_sf"/>
</dbReference>
<dbReference type="Proteomes" id="UP000183987">
    <property type="component" value="Unassembled WGS sequence"/>
</dbReference>
<dbReference type="InterPro" id="IPR003587">
    <property type="entry name" value="Hint_dom_N"/>
</dbReference>
<dbReference type="Gene3D" id="2.170.16.10">
    <property type="entry name" value="Hedgehog/Intein (Hint) domain"/>
    <property type="match status" value="1"/>
</dbReference>
<proteinExistence type="predicted"/>
<dbReference type="RefSeq" id="WP_072855978.1">
    <property type="nucleotide sequence ID" value="NZ_FQUE01000001.1"/>
</dbReference>
<dbReference type="EMBL" id="FQUE01000001">
    <property type="protein sequence ID" value="SHE63883.1"/>
    <property type="molecule type" value="Genomic_DNA"/>
</dbReference>
<protein>
    <submittedName>
        <fullName evidence="2">Hint domain-containing protein</fullName>
    </submittedName>
</protein>
<feature type="domain" description="Hint" evidence="1">
    <location>
        <begin position="145"/>
        <end position="254"/>
    </location>
</feature>
<dbReference type="Pfam" id="PF13403">
    <property type="entry name" value="Hint_2"/>
    <property type="match status" value="1"/>
</dbReference>
<reference evidence="3" key="1">
    <citation type="submission" date="2016-11" db="EMBL/GenBank/DDBJ databases">
        <authorList>
            <person name="Varghese N."/>
            <person name="Submissions S."/>
        </authorList>
    </citation>
    <scope>NUCLEOTIDE SEQUENCE [LARGE SCALE GENOMIC DNA]</scope>
    <source>
        <strain evidence="3">DSM 29326</strain>
    </source>
</reference>
<dbReference type="STRING" id="366533.SAMN05444339_101945"/>
<dbReference type="OrthoDB" id="6305173at2"/>